<evidence type="ECO:0000313" key="1">
    <source>
        <dbReference type="EMBL" id="KKS71028.1"/>
    </source>
</evidence>
<comment type="caution">
    <text evidence="1">The sequence shown here is derived from an EMBL/GenBank/DDBJ whole genome shotgun (WGS) entry which is preliminary data.</text>
</comment>
<dbReference type="PANTHER" id="PTHR36439">
    <property type="entry name" value="BLL4334 PROTEIN"/>
    <property type="match status" value="1"/>
</dbReference>
<sequence>MKYIALLRGINAGKTRRVEMKKLKALFESLGYTHVFTYINSGNVIFESKDTKKNISKNVEASLKKEYGFEILTLIKTAKEMKKIADMIPAEWQNDATQKSDVAYLFPHIDSKKILDELPIHKEYIDIRYIKGALYWNVDRKNYNKSHLNNIISHTAYQFMTVRNVNTARYLAKNQKQQS</sequence>
<evidence type="ECO:0000313" key="2">
    <source>
        <dbReference type="Proteomes" id="UP000033867"/>
    </source>
</evidence>
<dbReference type="Gene3D" id="3.30.70.1280">
    <property type="entry name" value="SP0830-like domains"/>
    <property type="match status" value="1"/>
</dbReference>
<dbReference type="SUPFAM" id="SSF160379">
    <property type="entry name" value="SP0830-like"/>
    <property type="match status" value="1"/>
</dbReference>
<protein>
    <submittedName>
        <fullName evidence="1">PF08002 family protein</fullName>
    </submittedName>
</protein>
<dbReference type="Gene3D" id="3.30.70.1260">
    <property type="entry name" value="bacterial protein sp0830 like"/>
    <property type="match status" value="1"/>
</dbReference>
<dbReference type="Pfam" id="PF08002">
    <property type="entry name" value="DUF1697"/>
    <property type="match status" value="1"/>
</dbReference>
<dbReference type="PIRSF" id="PIRSF008502">
    <property type="entry name" value="UCP008502"/>
    <property type="match status" value="1"/>
</dbReference>
<dbReference type="EMBL" id="LCEK01000037">
    <property type="protein sequence ID" value="KKS71028.1"/>
    <property type="molecule type" value="Genomic_DNA"/>
</dbReference>
<organism evidence="1 2">
    <name type="scientific">Candidatus Magasanikbacteria bacterium GW2011_GWE2_42_7</name>
    <dbReference type="NCBI Taxonomy" id="1619052"/>
    <lineage>
        <taxon>Bacteria</taxon>
        <taxon>Candidatus Magasanikiibacteriota</taxon>
    </lineage>
</organism>
<dbReference type="AlphaFoldDB" id="A0A0G1E8Y0"/>
<accession>A0A0G1E8Y0</accession>
<dbReference type="PATRIC" id="fig|1619052.3.peg.777"/>
<name>A0A0G1E8Y0_9BACT</name>
<dbReference type="Proteomes" id="UP000033867">
    <property type="component" value="Unassembled WGS sequence"/>
</dbReference>
<gene>
    <name evidence="1" type="ORF">UV42_C0037G0003</name>
</gene>
<dbReference type="PANTHER" id="PTHR36439:SF1">
    <property type="entry name" value="DUF1697 DOMAIN-CONTAINING PROTEIN"/>
    <property type="match status" value="1"/>
</dbReference>
<reference evidence="1 2" key="1">
    <citation type="journal article" date="2015" name="Nature">
        <title>rRNA introns, odd ribosomes, and small enigmatic genomes across a large radiation of phyla.</title>
        <authorList>
            <person name="Brown C.T."/>
            <person name="Hug L.A."/>
            <person name="Thomas B.C."/>
            <person name="Sharon I."/>
            <person name="Castelle C.J."/>
            <person name="Singh A."/>
            <person name="Wilkins M.J."/>
            <person name="Williams K.H."/>
            <person name="Banfield J.F."/>
        </authorList>
    </citation>
    <scope>NUCLEOTIDE SEQUENCE [LARGE SCALE GENOMIC DNA]</scope>
</reference>
<dbReference type="InterPro" id="IPR012545">
    <property type="entry name" value="DUF1697"/>
</dbReference>
<proteinExistence type="predicted"/>